<dbReference type="AlphaFoldDB" id="A0A1I3RZI4"/>
<feature type="compositionally biased region" description="Basic and acidic residues" evidence="1">
    <location>
        <begin position="1"/>
        <end position="11"/>
    </location>
</feature>
<proteinExistence type="predicted"/>
<keyword evidence="3" id="KW-1185">Reference proteome</keyword>
<evidence type="ECO:0000256" key="1">
    <source>
        <dbReference type="SAM" id="MobiDB-lite"/>
    </source>
</evidence>
<evidence type="ECO:0000313" key="2">
    <source>
        <dbReference type="EMBL" id="SFJ52054.1"/>
    </source>
</evidence>
<name>A0A1I3RZI4_9BACL</name>
<protein>
    <submittedName>
        <fullName evidence="2">Uncharacterized protein</fullName>
    </submittedName>
</protein>
<dbReference type="RefSeq" id="WP_175482430.1">
    <property type="nucleotide sequence ID" value="NZ_FORR01000011.1"/>
</dbReference>
<sequence>MEKKVSEEKKPTIAPGMNDQEELEERATKKEIARGDYTKVTTLSFDEVDPS</sequence>
<feature type="region of interest" description="Disordered" evidence="1">
    <location>
        <begin position="1"/>
        <end position="30"/>
    </location>
</feature>
<dbReference type="STRING" id="46223.SAMN05421852_111109"/>
<accession>A0A1I3RZI4</accession>
<gene>
    <name evidence="2" type="ORF">SAMN05421852_111109</name>
</gene>
<organism evidence="2 3">
    <name type="scientific">Thermoflavimicrobium dichotomicum</name>
    <dbReference type="NCBI Taxonomy" id="46223"/>
    <lineage>
        <taxon>Bacteria</taxon>
        <taxon>Bacillati</taxon>
        <taxon>Bacillota</taxon>
        <taxon>Bacilli</taxon>
        <taxon>Bacillales</taxon>
        <taxon>Thermoactinomycetaceae</taxon>
        <taxon>Thermoflavimicrobium</taxon>
    </lineage>
</organism>
<dbReference type="EMBL" id="FORR01000011">
    <property type="protein sequence ID" value="SFJ52054.1"/>
    <property type="molecule type" value="Genomic_DNA"/>
</dbReference>
<dbReference type="Proteomes" id="UP000199545">
    <property type="component" value="Unassembled WGS sequence"/>
</dbReference>
<reference evidence="2 3" key="1">
    <citation type="submission" date="2016-10" db="EMBL/GenBank/DDBJ databases">
        <authorList>
            <person name="de Groot N.N."/>
        </authorList>
    </citation>
    <scope>NUCLEOTIDE SEQUENCE [LARGE SCALE GENOMIC DNA]</scope>
    <source>
        <strain evidence="2 3">DSM 44778</strain>
    </source>
</reference>
<evidence type="ECO:0000313" key="3">
    <source>
        <dbReference type="Proteomes" id="UP000199545"/>
    </source>
</evidence>